<keyword evidence="3 7" id="KW-1133">Transmembrane helix</keyword>
<evidence type="ECO:0000256" key="7">
    <source>
        <dbReference type="SAM" id="Phobius"/>
    </source>
</evidence>
<reference evidence="9" key="1">
    <citation type="submission" date="2020-05" db="UniProtKB">
        <authorList>
            <consortium name="EnsemblMetazoa"/>
        </authorList>
    </citation>
    <scope>IDENTIFICATION</scope>
    <source>
        <strain evidence="9">Jacobina</strain>
    </source>
</reference>
<dbReference type="Pfam" id="PF06916">
    <property type="entry name" value="FAM210A-B_dom"/>
    <property type="match status" value="1"/>
</dbReference>
<feature type="transmembrane region" description="Helical" evidence="7">
    <location>
        <begin position="102"/>
        <end position="124"/>
    </location>
</feature>
<dbReference type="VEuPathDB" id="VectorBase:LLONM1_003772"/>
<evidence type="ECO:0000256" key="6">
    <source>
        <dbReference type="SAM" id="Coils"/>
    </source>
</evidence>
<dbReference type="PANTHER" id="PTHR21377">
    <property type="entry name" value="PROTEIN FAM210B, MITOCHONDRIAL"/>
    <property type="match status" value="1"/>
</dbReference>
<keyword evidence="5 7" id="KW-0472">Membrane</keyword>
<evidence type="ECO:0000256" key="5">
    <source>
        <dbReference type="ARBA" id="ARBA00023136"/>
    </source>
</evidence>
<dbReference type="PANTHER" id="PTHR21377:SF1">
    <property type="entry name" value="PROTEIN FAM210A"/>
    <property type="match status" value="1"/>
</dbReference>
<dbReference type="InterPro" id="IPR009688">
    <property type="entry name" value="FAM210A/B-like_dom"/>
</dbReference>
<organism evidence="9 10">
    <name type="scientific">Lutzomyia longipalpis</name>
    <name type="common">Sand fly</name>
    <dbReference type="NCBI Taxonomy" id="7200"/>
    <lineage>
        <taxon>Eukaryota</taxon>
        <taxon>Metazoa</taxon>
        <taxon>Ecdysozoa</taxon>
        <taxon>Arthropoda</taxon>
        <taxon>Hexapoda</taxon>
        <taxon>Insecta</taxon>
        <taxon>Pterygota</taxon>
        <taxon>Neoptera</taxon>
        <taxon>Endopterygota</taxon>
        <taxon>Diptera</taxon>
        <taxon>Nematocera</taxon>
        <taxon>Psychodoidea</taxon>
        <taxon>Psychodidae</taxon>
        <taxon>Lutzomyia</taxon>
        <taxon>Lutzomyia</taxon>
    </lineage>
</organism>
<dbReference type="EMBL" id="AJWK01035596">
    <property type="status" value="NOT_ANNOTATED_CDS"/>
    <property type="molecule type" value="Genomic_DNA"/>
</dbReference>
<dbReference type="GO" id="GO:0016020">
    <property type="term" value="C:membrane"/>
    <property type="evidence" value="ECO:0007669"/>
    <property type="project" value="UniProtKB-SubCell"/>
</dbReference>
<evidence type="ECO:0000256" key="1">
    <source>
        <dbReference type="ARBA" id="ARBA00004167"/>
    </source>
</evidence>
<keyword evidence="10" id="KW-1185">Reference proteome</keyword>
<comment type="subcellular location">
    <subcellularLocation>
        <location evidence="1">Membrane</location>
        <topology evidence="1">Single-pass membrane protein</topology>
    </subcellularLocation>
</comment>
<evidence type="ECO:0000256" key="3">
    <source>
        <dbReference type="ARBA" id="ARBA00022989"/>
    </source>
</evidence>
<dbReference type="AlphaFoldDB" id="A0A1B0GLJ8"/>
<keyword evidence="4 6" id="KW-0175">Coiled coil</keyword>
<keyword evidence="2 7" id="KW-0812">Transmembrane</keyword>
<accession>A0A1B0GLJ8</accession>
<evidence type="ECO:0000313" key="9">
    <source>
        <dbReference type="EnsemblMetazoa" id="LLOJ010090-PA"/>
    </source>
</evidence>
<dbReference type="VEuPathDB" id="VectorBase:LLOJ010090"/>
<protein>
    <recommendedName>
        <fullName evidence="8">DUF1279 domain-containing protein</fullName>
    </recommendedName>
</protein>
<evidence type="ECO:0000256" key="4">
    <source>
        <dbReference type="ARBA" id="ARBA00023054"/>
    </source>
</evidence>
<dbReference type="InterPro" id="IPR045866">
    <property type="entry name" value="FAM210A/B-like"/>
</dbReference>
<dbReference type="EnsemblMetazoa" id="LLOJ010090-RA">
    <property type="protein sequence ID" value="LLOJ010090-PA"/>
    <property type="gene ID" value="LLOJ010090"/>
</dbReference>
<dbReference type="Proteomes" id="UP000092461">
    <property type="component" value="Unassembled WGS sequence"/>
</dbReference>
<name>A0A1B0GLJ8_LUTLO</name>
<evidence type="ECO:0000256" key="2">
    <source>
        <dbReference type="ARBA" id="ARBA00022692"/>
    </source>
</evidence>
<evidence type="ECO:0000259" key="8">
    <source>
        <dbReference type="Pfam" id="PF06916"/>
    </source>
</evidence>
<feature type="coiled-coil region" evidence="6">
    <location>
        <begin position="204"/>
        <end position="239"/>
    </location>
</feature>
<sequence length="239" mass="27539">MASRLLVRICSRNLWSRVAGPTPAYRNLCPLATGSLFTAQSDWWSECATRNFSQSLPLRIRLTAGSPRSAEKPQKSQDEDLLEEKPKKEGLVARFRKMYKEYWYVLVPVHIVTSAGWLGGFYYLSKSGVDIATILETWHFNQTIIAHLRDSHLGHLAIAYFLYKIFTPVRYMVTLGGTTVSIKYLSQLGYIKPVPNKDQLMKMYQDKKAARLQAKEDRLQAQEEEKLQAEKDKFQSRKE</sequence>
<proteinExistence type="predicted"/>
<feature type="domain" description="DUF1279" evidence="8">
    <location>
        <begin position="94"/>
        <end position="179"/>
    </location>
</feature>
<dbReference type="GO" id="GO:0005739">
    <property type="term" value="C:mitochondrion"/>
    <property type="evidence" value="ECO:0007669"/>
    <property type="project" value="TreeGrafter"/>
</dbReference>
<evidence type="ECO:0000313" key="10">
    <source>
        <dbReference type="Proteomes" id="UP000092461"/>
    </source>
</evidence>